<dbReference type="Gene3D" id="2.10.70.10">
    <property type="entry name" value="Complement Module, domain 1"/>
    <property type="match status" value="3"/>
</dbReference>
<reference evidence="8" key="1">
    <citation type="submission" date="2025-08" db="UniProtKB">
        <authorList>
            <consortium name="Ensembl"/>
        </authorList>
    </citation>
    <scope>IDENTIFICATION</scope>
</reference>
<keyword evidence="4" id="KW-0325">Glycoprotein</keyword>
<evidence type="ECO:0000256" key="1">
    <source>
        <dbReference type="ARBA" id="ARBA00022659"/>
    </source>
</evidence>
<evidence type="ECO:0000256" key="3">
    <source>
        <dbReference type="ARBA" id="ARBA00023157"/>
    </source>
</evidence>
<dbReference type="SUPFAM" id="SSF57535">
    <property type="entry name" value="Complement control module/SCR domain"/>
    <property type="match status" value="3"/>
</dbReference>
<evidence type="ECO:0000313" key="9">
    <source>
        <dbReference type="Proteomes" id="UP000694523"/>
    </source>
</evidence>
<dbReference type="Pfam" id="PF00084">
    <property type="entry name" value="Sushi"/>
    <property type="match status" value="3"/>
</dbReference>
<evidence type="ECO:0000256" key="6">
    <source>
        <dbReference type="SAM" id="SignalP"/>
    </source>
</evidence>
<feature type="signal peptide" evidence="6">
    <location>
        <begin position="1"/>
        <end position="21"/>
    </location>
</feature>
<dbReference type="CDD" id="cd00033">
    <property type="entry name" value="CCP"/>
    <property type="match status" value="3"/>
</dbReference>
<feature type="domain" description="Sushi" evidence="7">
    <location>
        <begin position="23"/>
        <end position="84"/>
    </location>
</feature>
<feature type="disulfide bond" evidence="5">
    <location>
        <begin position="113"/>
        <end position="140"/>
    </location>
</feature>
<dbReference type="SMART" id="SM00032">
    <property type="entry name" value="CCP"/>
    <property type="match status" value="4"/>
</dbReference>
<evidence type="ECO:0000259" key="7">
    <source>
        <dbReference type="PROSITE" id="PS50923"/>
    </source>
</evidence>
<accession>A0A8C6U2Q5</accession>
<keyword evidence="9" id="KW-1185">Reference proteome</keyword>
<feature type="chain" id="PRO_5034043358" description="Sushi domain-containing protein" evidence="6">
    <location>
        <begin position="22"/>
        <end position="372"/>
    </location>
</feature>
<dbReference type="PROSITE" id="PS50923">
    <property type="entry name" value="SUSHI"/>
    <property type="match status" value="2"/>
</dbReference>
<dbReference type="InterPro" id="IPR035976">
    <property type="entry name" value="Sushi/SCR/CCP_sf"/>
</dbReference>
<keyword evidence="6" id="KW-0732">Signal</keyword>
<dbReference type="AlphaFoldDB" id="A0A8C6U2Q5"/>
<dbReference type="Ensembl" id="ENSNMLT00000032936.1">
    <property type="protein sequence ID" value="ENSNMLP00000029525.1"/>
    <property type="gene ID" value="ENSNMLG00000018677.1"/>
</dbReference>
<sequence>MSPTWALLLLCQLLICTSVSSKKVCSRPPVTDGIDESVLKRVYEAGEEVTLTCEHGYLPSTPSPRRISCTGTGEWTPSNLACSPKMCPIPKPLQPLAMGRTEAPYKTILNFTCDDGYVMLGANSSSCLHDSTWSHPPPLCKVVNCPLPRPPVDGRIVHDKTPFTGTNAIYGQGWTYECNPPKAPSYERGSCMADGTVTEPPTCQDVSCPIPTGIPNGVISFAVMKEHRYKEMVRYVCNENYVMEGEAEYSARIPGTGLQSQSAELLVKLASREAVSFTTPKRSGLKISNQTRSFIKSQLCSTVKTKQRRVAILWPVSAMMESSLSQNALRNREKLSITSGPKLFHRKSNCVLHLLRQQAPQDLHNKKRKPEH</sequence>
<proteinExistence type="predicted"/>
<keyword evidence="3 5" id="KW-1015">Disulfide bond</keyword>
<evidence type="ECO:0000256" key="5">
    <source>
        <dbReference type="PROSITE-ProRule" id="PRU00302"/>
    </source>
</evidence>
<protein>
    <recommendedName>
        <fullName evidence="7">Sushi domain-containing protein</fullName>
    </recommendedName>
</protein>
<reference evidence="8" key="2">
    <citation type="submission" date="2025-09" db="UniProtKB">
        <authorList>
            <consortium name="Ensembl"/>
        </authorList>
    </citation>
    <scope>IDENTIFICATION</scope>
</reference>
<dbReference type="Proteomes" id="UP000694523">
    <property type="component" value="Unplaced"/>
</dbReference>
<evidence type="ECO:0000256" key="2">
    <source>
        <dbReference type="ARBA" id="ARBA00022737"/>
    </source>
</evidence>
<dbReference type="InterPro" id="IPR000436">
    <property type="entry name" value="Sushi_SCR_CCP_dom"/>
</dbReference>
<evidence type="ECO:0000313" key="8">
    <source>
        <dbReference type="Ensembl" id="ENSNMLP00000029525.1"/>
    </source>
</evidence>
<organism evidence="8 9">
    <name type="scientific">Neogobius melanostomus</name>
    <name type="common">round goby</name>
    <dbReference type="NCBI Taxonomy" id="47308"/>
    <lineage>
        <taxon>Eukaryota</taxon>
        <taxon>Metazoa</taxon>
        <taxon>Chordata</taxon>
        <taxon>Craniata</taxon>
        <taxon>Vertebrata</taxon>
        <taxon>Euteleostomi</taxon>
        <taxon>Actinopterygii</taxon>
        <taxon>Neopterygii</taxon>
        <taxon>Teleostei</taxon>
        <taxon>Neoteleostei</taxon>
        <taxon>Acanthomorphata</taxon>
        <taxon>Gobiaria</taxon>
        <taxon>Gobiiformes</taxon>
        <taxon>Gobioidei</taxon>
        <taxon>Gobiidae</taxon>
        <taxon>Benthophilinae</taxon>
        <taxon>Neogobiini</taxon>
        <taxon>Neogobius</taxon>
    </lineage>
</organism>
<dbReference type="InterPro" id="IPR050350">
    <property type="entry name" value="Compl-Cell_Adhes-Reg"/>
</dbReference>
<dbReference type="PANTHER" id="PTHR19325:SF549">
    <property type="entry name" value="BETA-2-GLYCOPROTEIN 1"/>
    <property type="match status" value="1"/>
</dbReference>
<name>A0A8C6U2Q5_9GOBI</name>
<feature type="domain" description="Sushi" evidence="7">
    <location>
        <begin position="85"/>
        <end position="142"/>
    </location>
</feature>
<evidence type="ECO:0000256" key="4">
    <source>
        <dbReference type="ARBA" id="ARBA00023180"/>
    </source>
</evidence>
<keyword evidence="2" id="KW-0677">Repeat</keyword>
<comment type="caution">
    <text evidence="5">Lacks conserved residue(s) required for the propagation of feature annotation.</text>
</comment>
<keyword evidence="1 5" id="KW-0768">Sushi</keyword>
<dbReference type="PANTHER" id="PTHR19325">
    <property type="entry name" value="COMPLEMENT COMPONENT-RELATED SUSHI DOMAIN-CONTAINING"/>
    <property type="match status" value="1"/>
</dbReference>